<dbReference type="PANTHER" id="PTHR31690">
    <property type="entry name" value="FUCOSE MUTAROTASE"/>
    <property type="match status" value="1"/>
</dbReference>
<keyword evidence="1" id="KW-0413">Isomerase</keyword>
<name>A0A250WW37_9CHLO</name>
<dbReference type="Gene3D" id="3.40.1650.10">
    <property type="entry name" value="RbsD-like domain"/>
    <property type="match status" value="1"/>
</dbReference>
<dbReference type="EC" id="5.1.3.29" evidence="3"/>
<dbReference type="SUPFAM" id="SSF102546">
    <property type="entry name" value="RbsD-like"/>
    <property type="match status" value="1"/>
</dbReference>
<reference evidence="4 5" key="1">
    <citation type="submission" date="2017-08" db="EMBL/GenBank/DDBJ databases">
        <title>Acidophilic green algal genome provides insights into adaptation to an acidic environment.</title>
        <authorList>
            <person name="Hirooka S."/>
            <person name="Hirose Y."/>
            <person name="Kanesaki Y."/>
            <person name="Higuchi S."/>
            <person name="Fujiwara T."/>
            <person name="Onuma R."/>
            <person name="Era A."/>
            <person name="Ohbayashi R."/>
            <person name="Uzuka A."/>
            <person name="Nozaki H."/>
            <person name="Yoshikawa H."/>
            <person name="Miyagishima S.Y."/>
        </authorList>
    </citation>
    <scope>NUCLEOTIDE SEQUENCE [LARGE SCALE GENOMIC DNA]</scope>
    <source>
        <strain evidence="4 5">NIES-2499</strain>
    </source>
</reference>
<comment type="catalytic activity">
    <reaction evidence="2">
        <text>alpha-L-fucose = beta-L-fucose</text>
        <dbReference type="Rhea" id="RHEA:25580"/>
        <dbReference type="ChEBI" id="CHEBI:42548"/>
        <dbReference type="ChEBI" id="CHEBI:42589"/>
        <dbReference type="EC" id="5.1.3.29"/>
    </reaction>
</comment>
<evidence type="ECO:0000256" key="3">
    <source>
        <dbReference type="ARBA" id="ARBA00038859"/>
    </source>
</evidence>
<dbReference type="EMBL" id="BEGY01000010">
    <property type="protein sequence ID" value="GAX75047.1"/>
    <property type="molecule type" value="Genomic_DNA"/>
</dbReference>
<dbReference type="GO" id="GO:0006004">
    <property type="term" value="P:fucose metabolic process"/>
    <property type="evidence" value="ECO:0007669"/>
    <property type="project" value="TreeGrafter"/>
</dbReference>
<proteinExistence type="predicted"/>
<dbReference type="InterPro" id="IPR023750">
    <property type="entry name" value="RbsD-like_sf"/>
</dbReference>
<dbReference type="Proteomes" id="UP000232323">
    <property type="component" value="Unassembled WGS sequence"/>
</dbReference>
<evidence type="ECO:0000256" key="1">
    <source>
        <dbReference type="ARBA" id="ARBA00023235"/>
    </source>
</evidence>
<evidence type="ECO:0000256" key="2">
    <source>
        <dbReference type="ARBA" id="ARBA00036324"/>
    </source>
</evidence>
<keyword evidence="5" id="KW-1185">Reference proteome</keyword>
<evidence type="ECO:0000313" key="5">
    <source>
        <dbReference type="Proteomes" id="UP000232323"/>
    </source>
</evidence>
<dbReference type="PANTHER" id="PTHR31690:SF4">
    <property type="entry name" value="FUCOSE MUTAROTASE"/>
    <property type="match status" value="1"/>
</dbReference>
<dbReference type="STRING" id="1157962.A0A250WW37"/>
<dbReference type="AlphaFoldDB" id="A0A250WW37"/>
<comment type="caution">
    <text evidence="4">The sequence shown here is derived from an EMBL/GenBank/DDBJ whole genome shotgun (WGS) entry which is preliminary data.</text>
</comment>
<evidence type="ECO:0000313" key="4">
    <source>
        <dbReference type="EMBL" id="GAX75047.1"/>
    </source>
</evidence>
<dbReference type="GO" id="GO:0036373">
    <property type="term" value="F:L-fucose mutarotase activity"/>
    <property type="evidence" value="ECO:0007669"/>
    <property type="project" value="UniProtKB-EC"/>
</dbReference>
<dbReference type="GO" id="GO:0042806">
    <property type="term" value="F:fucose binding"/>
    <property type="evidence" value="ECO:0007669"/>
    <property type="project" value="TreeGrafter"/>
</dbReference>
<dbReference type="Pfam" id="PF05025">
    <property type="entry name" value="RbsD_FucU"/>
    <property type="match status" value="1"/>
</dbReference>
<sequence length="146" mass="16400">MLKGIDPLLCGELLKILDEMGHGDELLLVDRNYPAKASGKPVISLGEVSSERAMKAILSVFPLDTYVERPLGRMEIKDDPHIKTETTETQDRVLKLAAEAEGRSIHYDVIPRFEFYERAKKVYAVVSTLEATPYSCFLMKKGVIND</sequence>
<dbReference type="InterPro" id="IPR007721">
    <property type="entry name" value="RbsD_FucU"/>
</dbReference>
<dbReference type="OrthoDB" id="10011710at2759"/>
<gene>
    <name evidence="4" type="ORF">CEUSTIGMA_g2491.t1</name>
</gene>
<dbReference type="InterPro" id="IPR050443">
    <property type="entry name" value="RbsD/FucU_mutarotase"/>
</dbReference>
<organism evidence="4 5">
    <name type="scientific">Chlamydomonas eustigma</name>
    <dbReference type="NCBI Taxonomy" id="1157962"/>
    <lineage>
        <taxon>Eukaryota</taxon>
        <taxon>Viridiplantae</taxon>
        <taxon>Chlorophyta</taxon>
        <taxon>core chlorophytes</taxon>
        <taxon>Chlorophyceae</taxon>
        <taxon>CS clade</taxon>
        <taxon>Chlamydomonadales</taxon>
        <taxon>Chlamydomonadaceae</taxon>
        <taxon>Chlamydomonas</taxon>
    </lineage>
</organism>
<protein>
    <recommendedName>
        <fullName evidence="3">L-fucose mutarotase</fullName>
        <ecNumber evidence="3">5.1.3.29</ecNumber>
    </recommendedName>
</protein>
<accession>A0A250WW37</accession>